<feature type="transmembrane region" description="Helical" evidence="2">
    <location>
        <begin position="404"/>
        <end position="423"/>
    </location>
</feature>
<reference evidence="4 5" key="1">
    <citation type="journal article" date="2019" name="Sci. Rep.">
        <title>Comparative genomics of chytrid fungi reveal insights into the obligate biotrophic and pathogenic lifestyle of Synchytrium endobioticum.</title>
        <authorList>
            <person name="van de Vossenberg B.T.L.H."/>
            <person name="Warris S."/>
            <person name="Nguyen H.D.T."/>
            <person name="van Gent-Pelzer M.P.E."/>
            <person name="Joly D.L."/>
            <person name="van de Geest H.C."/>
            <person name="Bonants P.J.M."/>
            <person name="Smith D.S."/>
            <person name="Levesque C.A."/>
            <person name="van der Lee T.A.J."/>
        </authorList>
    </citation>
    <scope>NUCLEOTIDE SEQUENCE [LARGE SCALE GENOMIC DNA]</scope>
    <source>
        <strain evidence="4 5">CBS 809.83</strain>
    </source>
</reference>
<organism evidence="4 5">
    <name type="scientific">Powellomyces hirtus</name>
    <dbReference type="NCBI Taxonomy" id="109895"/>
    <lineage>
        <taxon>Eukaryota</taxon>
        <taxon>Fungi</taxon>
        <taxon>Fungi incertae sedis</taxon>
        <taxon>Chytridiomycota</taxon>
        <taxon>Chytridiomycota incertae sedis</taxon>
        <taxon>Chytridiomycetes</taxon>
        <taxon>Spizellomycetales</taxon>
        <taxon>Powellomycetaceae</taxon>
        <taxon>Powellomyces</taxon>
    </lineage>
</organism>
<dbReference type="InterPro" id="IPR025508">
    <property type="entry name" value="DUF4395"/>
</dbReference>
<dbReference type="PANTHER" id="PTHR10845:SF192">
    <property type="entry name" value="DOUBLE HIT, ISOFORM B"/>
    <property type="match status" value="1"/>
</dbReference>
<feature type="transmembrane region" description="Helical" evidence="2">
    <location>
        <begin position="375"/>
        <end position="392"/>
    </location>
</feature>
<dbReference type="EMBL" id="QEAQ01000203">
    <property type="protein sequence ID" value="TPX53718.1"/>
    <property type="molecule type" value="Genomic_DNA"/>
</dbReference>
<sequence length="502" mass="55238">MPSGNGDAKASKPVKRPAGNWTTPPATAVSLHDTLHDTMEMTAPAPPQPQTGPAEMSEAQVAAVPSVTVIVPPATLHPPVQGPLRTSIDRASTVTSQTGSRYDKHASLMNLQHIFRFRSAPVVATAPKYPDCPHFTAVFARANNGSTSKLGSPVILVGAPPPLERVLADAEPAPFDRNSYLAFSRKVLCPELPAFYLAVRAFEACTNTSYDHYQREVQWILDEFISEKADHQINIDVKPRKNAENLARANLEKRKIDRTIFMSVQTDILQLMTVDVYPKFLNSITLKRRLVLARQEALWWMHPSTWKDLTFKEFFKFPNPINETDARCHNFCLFSLVVVGCLLHAAGIAAGKWVLVYAAYGFLARVTCGSRLDPQAYVVLFIISPIVARVLNSSPKFVAGPPKRFAQLCGLIFSSVGLALIFTDNPIPAYILYGILAFMSFLSCVFNLCLACHVIYFLSSRGYLPPDVCSDCNAEYCSSNALTEHRGMSLGNAKVNHGPENA</sequence>
<dbReference type="Pfam" id="PF14340">
    <property type="entry name" value="DUF4395"/>
    <property type="match status" value="1"/>
</dbReference>
<feature type="transmembrane region" description="Helical" evidence="2">
    <location>
        <begin position="333"/>
        <end position="363"/>
    </location>
</feature>
<dbReference type="PROSITE" id="PS50132">
    <property type="entry name" value="RGS"/>
    <property type="match status" value="1"/>
</dbReference>
<dbReference type="InterPro" id="IPR044926">
    <property type="entry name" value="RGS_subdomain_2"/>
</dbReference>
<keyword evidence="2" id="KW-0472">Membrane</keyword>
<dbReference type="STRING" id="109895.A0A507DRX9"/>
<comment type="caution">
    <text evidence="4">The sequence shown here is derived from an EMBL/GenBank/DDBJ whole genome shotgun (WGS) entry which is preliminary data.</text>
</comment>
<dbReference type="Gene3D" id="1.10.167.10">
    <property type="entry name" value="Regulator of G-protein Signalling 4, domain 2"/>
    <property type="match status" value="1"/>
</dbReference>
<proteinExistence type="predicted"/>
<name>A0A507DRX9_9FUNG</name>
<dbReference type="SUPFAM" id="SSF48097">
    <property type="entry name" value="Regulator of G-protein signaling, RGS"/>
    <property type="match status" value="1"/>
</dbReference>
<evidence type="ECO:0000256" key="2">
    <source>
        <dbReference type="SAM" id="Phobius"/>
    </source>
</evidence>
<evidence type="ECO:0000313" key="4">
    <source>
        <dbReference type="EMBL" id="TPX53718.1"/>
    </source>
</evidence>
<dbReference type="InterPro" id="IPR036305">
    <property type="entry name" value="RGS_sf"/>
</dbReference>
<dbReference type="InterPro" id="IPR016137">
    <property type="entry name" value="RGS"/>
</dbReference>
<dbReference type="AlphaFoldDB" id="A0A507DRX9"/>
<keyword evidence="2" id="KW-1133">Transmembrane helix</keyword>
<keyword evidence="5" id="KW-1185">Reference proteome</keyword>
<feature type="region of interest" description="Disordered" evidence="1">
    <location>
        <begin position="1"/>
        <end position="27"/>
    </location>
</feature>
<feature type="region of interest" description="Disordered" evidence="1">
    <location>
        <begin position="39"/>
        <end position="60"/>
    </location>
</feature>
<dbReference type="CDD" id="cd07440">
    <property type="entry name" value="RGS"/>
    <property type="match status" value="1"/>
</dbReference>
<gene>
    <name evidence="4" type="ORF">PhCBS80983_g06211</name>
</gene>
<dbReference type="PRINTS" id="PR01301">
    <property type="entry name" value="RGSPROTEIN"/>
</dbReference>
<dbReference type="PANTHER" id="PTHR10845">
    <property type="entry name" value="REGULATOR OF G PROTEIN SIGNALING"/>
    <property type="match status" value="1"/>
</dbReference>
<feature type="domain" description="RGS" evidence="3">
    <location>
        <begin position="174"/>
        <end position="290"/>
    </location>
</feature>
<evidence type="ECO:0000313" key="5">
    <source>
        <dbReference type="Proteomes" id="UP000318582"/>
    </source>
</evidence>
<dbReference type="Pfam" id="PF00615">
    <property type="entry name" value="RGS"/>
    <property type="match status" value="1"/>
</dbReference>
<dbReference type="Proteomes" id="UP000318582">
    <property type="component" value="Unassembled WGS sequence"/>
</dbReference>
<dbReference type="SMART" id="SM00315">
    <property type="entry name" value="RGS"/>
    <property type="match status" value="1"/>
</dbReference>
<evidence type="ECO:0000259" key="3">
    <source>
        <dbReference type="PROSITE" id="PS50132"/>
    </source>
</evidence>
<accession>A0A507DRX9</accession>
<protein>
    <recommendedName>
        <fullName evidence="3">RGS domain-containing protein</fullName>
    </recommendedName>
</protein>
<evidence type="ECO:0000256" key="1">
    <source>
        <dbReference type="SAM" id="MobiDB-lite"/>
    </source>
</evidence>
<keyword evidence="2" id="KW-0812">Transmembrane</keyword>
<feature type="transmembrane region" description="Helical" evidence="2">
    <location>
        <begin position="430"/>
        <end position="458"/>
    </location>
</feature>